<proteinExistence type="predicted"/>
<protein>
    <recommendedName>
        <fullName evidence="4">Importin N-terminal domain-containing protein</fullName>
    </recommendedName>
</protein>
<keyword evidence="6" id="KW-1185">Reference proteome</keyword>
<dbReference type="InterPro" id="IPR001494">
    <property type="entry name" value="Importin-beta_N"/>
</dbReference>
<organism evidence="5 6">
    <name type="scientific">Riccia sorocarpa</name>
    <dbReference type="NCBI Taxonomy" id="122646"/>
    <lineage>
        <taxon>Eukaryota</taxon>
        <taxon>Viridiplantae</taxon>
        <taxon>Streptophyta</taxon>
        <taxon>Embryophyta</taxon>
        <taxon>Marchantiophyta</taxon>
        <taxon>Marchantiopsida</taxon>
        <taxon>Marchantiidae</taxon>
        <taxon>Marchantiales</taxon>
        <taxon>Ricciaceae</taxon>
        <taxon>Riccia</taxon>
    </lineage>
</organism>
<dbReference type="PANTHER" id="PTHR10997:SF9">
    <property type="entry name" value="IMPORTIN-9"/>
    <property type="match status" value="1"/>
</dbReference>
<keyword evidence="3" id="KW-0539">Nucleus</keyword>
<evidence type="ECO:0000313" key="6">
    <source>
        <dbReference type="Proteomes" id="UP001633002"/>
    </source>
</evidence>
<dbReference type="SUPFAM" id="SSF48371">
    <property type="entry name" value="ARM repeat"/>
    <property type="match status" value="1"/>
</dbReference>
<keyword evidence="2" id="KW-0813">Transport</keyword>
<dbReference type="PROSITE" id="PS50166">
    <property type="entry name" value="IMPORTIN_B_NT"/>
    <property type="match status" value="1"/>
</dbReference>
<evidence type="ECO:0000256" key="1">
    <source>
        <dbReference type="ARBA" id="ARBA00004123"/>
    </source>
</evidence>
<evidence type="ECO:0000259" key="4">
    <source>
        <dbReference type="PROSITE" id="PS50166"/>
    </source>
</evidence>
<dbReference type="Proteomes" id="UP001633002">
    <property type="component" value="Unassembled WGS sequence"/>
</dbReference>
<sequence length="171" mass="18643">MENSGNSEAGQLVWLTNVLKATLDTNPGIRLAAENALKDASVHPVLLKQYVKIHWQEGEKDFAAPQVPAQDKVAIRALLPQALEDPHGKIRTAVGMAIATIANSDWPEEWPDLMNYLLGFISDRSDLNRVHGALRCLALFAGDLDDTLLPPLVPVLFPALYQIVSSPNVSS</sequence>
<dbReference type="Gene3D" id="1.25.10.10">
    <property type="entry name" value="Leucine-rich Repeat Variant"/>
    <property type="match status" value="1"/>
</dbReference>
<evidence type="ECO:0000313" key="5">
    <source>
        <dbReference type="EMBL" id="KAL3699541.1"/>
    </source>
</evidence>
<evidence type="ECO:0000256" key="2">
    <source>
        <dbReference type="ARBA" id="ARBA00022448"/>
    </source>
</evidence>
<dbReference type="AlphaFoldDB" id="A0ABD3I8A5"/>
<dbReference type="PANTHER" id="PTHR10997">
    <property type="entry name" value="IMPORTIN-7, 8, 11"/>
    <property type="match status" value="1"/>
</dbReference>
<name>A0ABD3I8A5_9MARC</name>
<accession>A0ABD3I8A5</accession>
<comment type="caution">
    <text evidence="5">The sequence shown here is derived from an EMBL/GenBank/DDBJ whole genome shotgun (WGS) entry which is preliminary data.</text>
</comment>
<gene>
    <name evidence="5" type="ORF">R1sor_017563</name>
</gene>
<dbReference type="InterPro" id="IPR016024">
    <property type="entry name" value="ARM-type_fold"/>
</dbReference>
<evidence type="ECO:0000256" key="3">
    <source>
        <dbReference type="ARBA" id="ARBA00023242"/>
    </source>
</evidence>
<reference evidence="5 6" key="1">
    <citation type="submission" date="2024-09" db="EMBL/GenBank/DDBJ databases">
        <title>Chromosome-scale assembly of Riccia sorocarpa.</title>
        <authorList>
            <person name="Paukszto L."/>
        </authorList>
    </citation>
    <scope>NUCLEOTIDE SEQUENCE [LARGE SCALE GENOMIC DNA]</scope>
    <source>
        <strain evidence="5">LP-2024</strain>
        <tissue evidence="5">Aerial parts of the thallus</tissue>
    </source>
</reference>
<feature type="domain" description="Importin N-terminal" evidence="4">
    <location>
        <begin position="45"/>
        <end position="85"/>
    </location>
</feature>
<dbReference type="EMBL" id="JBJQOH010000001">
    <property type="protein sequence ID" value="KAL3699541.1"/>
    <property type="molecule type" value="Genomic_DNA"/>
</dbReference>
<comment type="subcellular location">
    <subcellularLocation>
        <location evidence="1">Nucleus</location>
    </subcellularLocation>
</comment>
<dbReference type="GO" id="GO:0005634">
    <property type="term" value="C:nucleus"/>
    <property type="evidence" value="ECO:0007669"/>
    <property type="project" value="UniProtKB-SubCell"/>
</dbReference>
<dbReference type="InterPro" id="IPR011989">
    <property type="entry name" value="ARM-like"/>
</dbReference>